<dbReference type="EMBL" id="CM046128">
    <property type="protein sequence ID" value="KAI8433223.1"/>
    <property type="molecule type" value="Genomic_DNA"/>
</dbReference>
<evidence type="ECO:0000313" key="2">
    <source>
        <dbReference type="Proteomes" id="UP001064048"/>
    </source>
</evidence>
<evidence type="ECO:0000313" key="1">
    <source>
        <dbReference type="EMBL" id="KAI8433223.1"/>
    </source>
</evidence>
<reference evidence="1 2" key="1">
    <citation type="journal article" date="2022" name="Genome Biol. Evol.">
        <title>The Spruce Budworm Genome: Reconstructing the Evolutionary History of Antifreeze Proteins.</title>
        <authorList>
            <person name="Beliveau C."/>
            <person name="Gagne P."/>
            <person name="Picq S."/>
            <person name="Vernygora O."/>
            <person name="Keeling C.I."/>
            <person name="Pinkney K."/>
            <person name="Doucet D."/>
            <person name="Wen F."/>
            <person name="Johnston J.S."/>
            <person name="Maaroufi H."/>
            <person name="Boyle B."/>
            <person name="Laroche J."/>
            <person name="Dewar K."/>
            <person name="Juretic N."/>
            <person name="Blackburn G."/>
            <person name="Nisole A."/>
            <person name="Brunet B."/>
            <person name="Brandao M."/>
            <person name="Lumley L."/>
            <person name="Duan J."/>
            <person name="Quan G."/>
            <person name="Lucarotti C.J."/>
            <person name="Roe A.D."/>
            <person name="Sperling F.A.H."/>
            <person name="Levesque R.C."/>
            <person name="Cusson M."/>
        </authorList>
    </citation>
    <scope>NUCLEOTIDE SEQUENCE [LARGE SCALE GENOMIC DNA]</scope>
    <source>
        <strain evidence="1">Glfc:IPQL:Cfum</strain>
    </source>
</reference>
<keyword evidence="2" id="KW-1185">Reference proteome</keyword>
<comment type="caution">
    <text evidence="1">The sequence shown here is derived from an EMBL/GenBank/DDBJ whole genome shotgun (WGS) entry which is preliminary data.</text>
</comment>
<gene>
    <name evidence="1" type="ORF">MSG28_015301</name>
</gene>
<protein>
    <submittedName>
        <fullName evidence="1">Uncharacterized protein</fullName>
    </submittedName>
</protein>
<accession>A0ACC0KAD1</accession>
<proteinExistence type="predicted"/>
<organism evidence="1 2">
    <name type="scientific">Choristoneura fumiferana</name>
    <name type="common">Spruce budworm moth</name>
    <name type="synonym">Archips fumiferana</name>
    <dbReference type="NCBI Taxonomy" id="7141"/>
    <lineage>
        <taxon>Eukaryota</taxon>
        <taxon>Metazoa</taxon>
        <taxon>Ecdysozoa</taxon>
        <taxon>Arthropoda</taxon>
        <taxon>Hexapoda</taxon>
        <taxon>Insecta</taxon>
        <taxon>Pterygota</taxon>
        <taxon>Neoptera</taxon>
        <taxon>Endopterygota</taxon>
        <taxon>Lepidoptera</taxon>
        <taxon>Glossata</taxon>
        <taxon>Ditrysia</taxon>
        <taxon>Tortricoidea</taxon>
        <taxon>Tortricidae</taxon>
        <taxon>Tortricinae</taxon>
        <taxon>Choristoneura</taxon>
    </lineage>
</organism>
<name>A0ACC0KAD1_CHOFU</name>
<dbReference type="Proteomes" id="UP001064048">
    <property type="component" value="Chromosome 28"/>
</dbReference>
<sequence length="278" mass="30806">MARNLHLTDPSQKVGLCNMQLHTAALPLPSPSACAATCGCMCSCSSARSTNSTGTDSFTDLGLHDKKICTGNDSFTDHGFHDKHIKVEGFIWGVATKVACMLLTTLFTSKCDEKKQKQKGCCSVIIPEELPSLLSVAYSNIPPIKKARASRQEWTYSRLPHLLRTIILGFDHSCWLVLRNRLQTGTDSRVGFGFAFGNHADFQVMFELGPQTNTAPLSESIGMGMGHKQLHNRDQKRRVAWVDDDIVRVAGRWMQVASCRSLWRSKGEAFVQRWTSSG</sequence>